<proteinExistence type="predicted"/>
<organism evidence="3">
    <name type="scientific">Zeugodacus cucurbitae</name>
    <name type="common">Melon fruit fly</name>
    <name type="synonym">Bactrocera cucurbitae</name>
    <dbReference type="NCBI Taxonomy" id="28588"/>
    <lineage>
        <taxon>Eukaryota</taxon>
        <taxon>Metazoa</taxon>
        <taxon>Ecdysozoa</taxon>
        <taxon>Arthropoda</taxon>
        <taxon>Hexapoda</taxon>
        <taxon>Insecta</taxon>
        <taxon>Pterygota</taxon>
        <taxon>Neoptera</taxon>
        <taxon>Endopterygota</taxon>
        <taxon>Diptera</taxon>
        <taxon>Brachycera</taxon>
        <taxon>Muscomorpha</taxon>
        <taxon>Tephritoidea</taxon>
        <taxon>Tephritidae</taxon>
        <taxon>Zeugodacus</taxon>
        <taxon>Zeugodacus</taxon>
    </lineage>
</organism>
<evidence type="ECO:0000259" key="2">
    <source>
        <dbReference type="Pfam" id="PF22884"/>
    </source>
</evidence>
<evidence type="ECO:0000256" key="1">
    <source>
        <dbReference type="SAM" id="MobiDB-lite"/>
    </source>
</evidence>
<dbReference type="EMBL" id="GBXI01011037">
    <property type="protein sequence ID" value="JAD03255.1"/>
    <property type="molecule type" value="Transcribed_RNA"/>
</dbReference>
<sequence length="263" mass="30372">MQLLSEEQPQTQTPNVHEASTNRMQQQTTLDTKAFVAQQTNTNEMLQVNIWLEHNYAMPCTLTPRTLTPLPSPKGVCRMRTRPPLKPFFYQRLEKLDYFGELTAQNIADYQLQCTSLGKPYLQAKIRTTRLRTVLSGDILASLLPRYAPDLVKNLHLLLQYLGEFHFNTWEQRQQRKLISKCAHRTLHTLCAHILLLFFEYSTPFQVKCMDLGEEKRDFEQRNNLSVATASVSRVKTVNMLEDLSLAIDSSILTEMAALKRNL</sequence>
<reference evidence="3" key="1">
    <citation type="submission" date="2014-11" db="EMBL/GenBank/DDBJ databases">
        <authorList>
            <person name="Geib S."/>
        </authorList>
    </citation>
    <scope>NUCLEOTIDE SEQUENCE</scope>
</reference>
<dbReference type="Pfam" id="PF22884">
    <property type="entry name" value="Tea_C"/>
    <property type="match status" value="1"/>
</dbReference>
<name>A0A0A1WXM1_ZEUCU</name>
<feature type="region of interest" description="Disordered" evidence="1">
    <location>
        <begin position="1"/>
        <end position="25"/>
    </location>
</feature>
<dbReference type="InterPro" id="IPR054730">
    <property type="entry name" value="Tea_C"/>
</dbReference>
<dbReference type="AlphaFoldDB" id="A0A0A1WXM1"/>
<protein>
    <submittedName>
        <fullName evidence="3">GTP-binding nuclear protein Ran</fullName>
    </submittedName>
</protein>
<evidence type="ECO:0000313" key="3">
    <source>
        <dbReference type="EMBL" id="JAD03255.1"/>
    </source>
</evidence>
<reference evidence="3" key="2">
    <citation type="journal article" date="2015" name="Gigascience">
        <title>Reconstructing a comprehensive transcriptome assembly of a white-pupal translocated strain of the pest fruit fly Bactrocera cucurbitae.</title>
        <authorList>
            <person name="Sim S.B."/>
            <person name="Calla B."/>
            <person name="Hall B."/>
            <person name="DeRego T."/>
            <person name="Geib S.M."/>
        </authorList>
    </citation>
    <scope>NUCLEOTIDE SEQUENCE</scope>
</reference>
<accession>A0A0A1WXM1</accession>
<gene>
    <name evidence="3" type="primary">ranA</name>
    <name evidence="3" type="ORF">g.32888</name>
</gene>
<feature type="domain" description="Telomere ends associated C-terminal" evidence="2">
    <location>
        <begin position="90"/>
        <end position="260"/>
    </location>
</feature>